<name>A0A7W5ETX2_9GAMM</name>
<comment type="similarity">
    <text evidence="2">Belongs to the monovalent cation:proton antiporter 2 (CPA2) transporter (TC 2.A.37) family.</text>
</comment>
<feature type="transmembrane region" description="Helical" evidence="9">
    <location>
        <begin position="32"/>
        <end position="51"/>
    </location>
</feature>
<feature type="domain" description="Cation/H+ exchanger transmembrane" evidence="10">
    <location>
        <begin position="17"/>
        <end position="108"/>
    </location>
</feature>
<dbReference type="PANTHER" id="PTHR42751:SF1">
    <property type="entry name" value="CATION_PROTON ANTIPORTER YBAL-RELATED"/>
    <property type="match status" value="1"/>
</dbReference>
<dbReference type="GO" id="GO:0015297">
    <property type="term" value="F:antiporter activity"/>
    <property type="evidence" value="ECO:0007669"/>
    <property type="project" value="UniProtKB-KW"/>
</dbReference>
<dbReference type="PANTHER" id="PTHR42751">
    <property type="entry name" value="SODIUM/HYDROGEN EXCHANGER FAMILY/TRKA DOMAIN PROTEIN"/>
    <property type="match status" value="1"/>
</dbReference>
<comment type="subcellular location">
    <subcellularLocation>
        <location evidence="1">Membrane</location>
        <topology evidence="1">Multi-pass membrane protein</topology>
    </subcellularLocation>
</comment>
<protein>
    <submittedName>
        <fullName evidence="11">Putative Kef-type K+ transport protein</fullName>
    </submittedName>
</protein>
<proteinExistence type="inferred from homology"/>
<dbReference type="AlphaFoldDB" id="A0A7W5ETX2"/>
<evidence type="ECO:0000256" key="3">
    <source>
        <dbReference type="ARBA" id="ARBA00022448"/>
    </source>
</evidence>
<dbReference type="GO" id="GO:1902600">
    <property type="term" value="P:proton transmembrane transport"/>
    <property type="evidence" value="ECO:0007669"/>
    <property type="project" value="InterPro"/>
</dbReference>
<keyword evidence="8 9" id="KW-0472">Membrane</keyword>
<evidence type="ECO:0000313" key="11">
    <source>
        <dbReference type="EMBL" id="MBB3231394.1"/>
    </source>
</evidence>
<dbReference type="EMBL" id="JACHXR010000005">
    <property type="protein sequence ID" value="MBB3231394.1"/>
    <property type="molecule type" value="Genomic_DNA"/>
</dbReference>
<organism evidence="11 12">
    <name type="scientific">Halomonas stenophila</name>
    <dbReference type="NCBI Taxonomy" id="795312"/>
    <lineage>
        <taxon>Bacteria</taxon>
        <taxon>Pseudomonadati</taxon>
        <taxon>Pseudomonadota</taxon>
        <taxon>Gammaproteobacteria</taxon>
        <taxon>Oceanospirillales</taxon>
        <taxon>Halomonadaceae</taxon>
        <taxon>Halomonas</taxon>
    </lineage>
</organism>
<feature type="transmembrane region" description="Helical" evidence="9">
    <location>
        <begin position="88"/>
        <end position="112"/>
    </location>
</feature>
<evidence type="ECO:0000256" key="4">
    <source>
        <dbReference type="ARBA" id="ARBA00022449"/>
    </source>
</evidence>
<dbReference type="Pfam" id="PF00999">
    <property type="entry name" value="Na_H_Exchanger"/>
    <property type="match status" value="1"/>
</dbReference>
<feature type="transmembrane region" description="Helical" evidence="9">
    <location>
        <begin position="6"/>
        <end position="25"/>
    </location>
</feature>
<dbReference type="Gene3D" id="1.20.1530.20">
    <property type="match status" value="1"/>
</dbReference>
<evidence type="ECO:0000256" key="1">
    <source>
        <dbReference type="ARBA" id="ARBA00004141"/>
    </source>
</evidence>
<reference evidence="11 12" key="1">
    <citation type="submission" date="2020-08" db="EMBL/GenBank/DDBJ databases">
        <title>Genomic Encyclopedia of Type Strains, Phase III (KMG-III): the genomes of soil and plant-associated and newly described type strains.</title>
        <authorList>
            <person name="Whitman W."/>
        </authorList>
    </citation>
    <scope>NUCLEOTIDE SEQUENCE [LARGE SCALE GENOMIC DNA]</scope>
    <source>
        <strain evidence="11 12">CECT 7744</strain>
    </source>
</reference>
<feature type="transmembrane region" description="Helical" evidence="9">
    <location>
        <begin position="57"/>
        <end position="76"/>
    </location>
</feature>
<evidence type="ECO:0000259" key="10">
    <source>
        <dbReference type="Pfam" id="PF00999"/>
    </source>
</evidence>
<accession>A0A7W5ETX2</accession>
<evidence type="ECO:0000313" key="12">
    <source>
        <dbReference type="Proteomes" id="UP000518892"/>
    </source>
</evidence>
<dbReference type="InterPro" id="IPR038770">
    <property type="entry name" value="Na+/solute_symporter_sf"/>
</dbReference>
<keyword evidence="3" id="KW-0813">Transport</keyword>
<evidence type="ECO:0000256" key="7">
    <source>
        <dbReference type="ARBA" id="ARBA00023065"/>
    </source>
</evidence>
<sequence>MPHDTTLITTLAAGLGLALVLGILADKLKLPALLGYLLAGIAIGPATPGYVADMATASQLAELGIMLLMFGVGLRFSLDNLLSVKHVALPGAIAQMTVATLLGMALAGAWGWGSVVAWCSASRCRWPARWYCSRRWKPAGSSRR</sequence>
<keyword evidence="12" id="KW-1185">Reference proteome</keyword>
<dbReference type="Proteomes" id="UP000518892">
    <property type="component" value="Unassembled WGS sequence"/>
</dbReference>
<evidence type="ECO:0000256" key="2">
    <source>
        <dbReference type="ARBA" id="ARBA00005551"/>
    </source>
</evidence>
<gene>
    <name evidence="11" type="ORF">FHR97_002249</name>
</gene>
<dbReference type="InterPro" id="IPR006153">
    <property type="entry name" value="Cation/H_exchanger_TM"/>
</dbReference>
<keyword evidence="7" id="KW-0406">Ion transport</keyword>
<keyword evidence="6 9" id="KW-1133">Transmembrane helix</keyword>
<keyword evidence="5 9" id="KW-0812">Transmembrane</keyword>
<evidence type="ECO:0000256" key="8">
    <source>
        <dbReference type="ARBA" id="ARBA00023136"/>
    </source>
</evidence>
<evidence type="ECO:0000256" key="6">
    <source>
        <dbReference type="ARBA" id="ARBA00022989"/>
    </source>
</evidence>
<evidence type="ECO:0000256" key="5">
    <source>
        <dbReference type="ARBA" id="ARBA00022692"/>
    </source>
</evidence>
<dbReference type="GO" id="GO:0016020">
    <property type="term" value="C:membrane"/>
    <property type="evidence" value="ECO:0007669"/>
    <property type="project" value="UniProtKB-SubCell"/>
</dbReference>
<comment type="caution">
    <text evidence="11">The sequence shown here is derived from an EMBL/GenBank/DDBJ whole genome shotgun (WGS) entry which is preliminary data.</text>
</comment>
<keyword evidence="4" id="KW-0050">Antiport</keyword>
<evidence type="ECO:0000256" key="9">
    <source>
        <dbReference type="SAM" id="Phobius"/>
    </source>
</evidence>